<gene>
    <name evidence="2" type="ORF">CRG98_027030</name>
</gene>
<feature type="region of interest" description="Disordered" evidence="1">
    <location>
        <begin position="55"/>
        <end position="74"/>
    </location>
</feature>
<evidence type="ECO:0000313" key="2">
    <source>
        <dbReference type="EMBL" id="PKI52602.1"/>
    </source>
</evidence>
<proteinExistence type="predicted"/>
<accession>A0A2I0J8L9</accession>
<name>A0A2I0J8L9_PUNGR</name>
<evidence type="ECO:0000256" key="1">
    <source>
        <dbReference type="SAM" id="MobiDB-lite"/>
    </source>
</evidence>
<reference evidence="2 3" key="1">
    <citation type="submission" date="2017-11" db="EMBL/GenBank/DDBJ databases">
        <title>De-novo sequencing of pomegranate (Punica granatum L.) genome.</title>
        <authorList>
            <person name="Akparov Z."/>
            <person name="Amiraslanov A."/>
            <person name="Hajiyeva S."/>
            <person name="Abbasov M."/>
            <person name="Kaur K."/>
            <person name="Hamwieh A."/>
            <person name="Solovyev V."/>
            <person name="Salamov A."/>
            <person name="Braich B."/>
            <person name="Kosarev P."/>
            <person name="Mahmoud A."/>
            <person name="Hajiyev E."/>
            <person name="Babayeva S."/>
            <person name="Izzatullayeva V."/>
            <person name="Mammadov A."/>
            <person name="Mammadov A."/>
            <person name="Sharifova S."/>
            <person name="Ojaghi J."/>
            <person name="Eynullazada K."/>
            <person name="Bayramov B."/>
            <person name="Abdulazimova A."/>
            <person name="Shahmuradov I."/>
        </authorList>
    </citation>
    <scope>NUCLEOTIDE SEQUENCE [LARGE SCALE GENOMIC DNA]</scope>
    <source>
        <strain evidence="3">cv. AG2017</strain>
        <tissue evidence="2">Leaf</tissue>
    </source>
</reference>
<keyword evidence="3" id="KW-1185">Reference proteome</keyword>
<organism evidence="2 3">
    <name type="scientific">Punica granatum</name>
    <name type="common">Pomegranate</name>
    <dbReference type="NCBI Taxonomy" id="22663"/>
    <lineage>
        <taxon>Eukaryota</taxon>
        <taxon>Viridiplantae</taxon>
        <taxon>Streptophyta</taxon>
        <taxon>Embryophyta</taxon>
        <taxon>Tracheophyta</taxon>
        <taxon>Spermatophyta</taxon>
        <taxon>Magnoliopsida</taxon>
        <taxon>eudicotyledons</taxon>
        <taxon>Gunneridae</taxon>
        <taxon>Pentapetalae</taxon>
        <taxon>rosids</taxon>
        <taxon>malvids</taxon>
        <taxon>Myrtales</taxon>
        <taxon>Lythraceae</taxon>
        <taxon>Punica</taxon>
    </lineage>
</organism>
<evidence type="ECO:0000313" key="3">
    <source>
        <dbReference type="Proteomes" id="UP000233551"/>
    </source>
</evidence>
<protein>
    <submittedName>
        <fullName evidence="2">Uncharacterized protein</fullName>
    </submittedName>
</protein>
<comment type="caution">
    <text evidence="2">The sequence shown here is derived from an EMBL/GenBank/DDBJ whole genome shotgun (WGS) entry which is preliminary data.</text>
</comment>
<sequence length="112" mass="11975">MFYQASGCEERVGEGFESRVTRWNPQKDVRVQGHARSDELGMRLGLHGRADAQAGARAEAWGTGERTGSRGAQASAQQCARGASKCASTRANECAVTGVTIHPRSRSSPKIT</sequence>
<dbReference type="AlphaFoldDB" id="A0A2I0J8L9"/>
<dbReference type="Proteomes" id="UP000233551">
    <property type="component" value="Unassembled WGS sequence"/>
</dbReference>
<dbReference type="EMBL" id="PGOL01001925">
    <property type="protein sequence ID" value="PKI52602.1"/>
    <property type="molecule type" value="Genomic_DNA"/>
</dbReference>